<gene>
    <name evidence="1" type="ORF">ES288_D04G140700v1</name>
</gene>
<evidence type="ECO:0000313" key="1">
    <source>
        <dbReference type="EMBL" id="TYG73922.1"/>
    </source>
</evidence>
<evidence type="ECO:0000313" key="2">
    <source>
        <dbReference type="Proteomes" id="UP000323506"/>
    </source>
</evidence>
<reference evidence="1 2" key="1">
    <citation type="submission" date="2019-06" db="EMBL/GenBank/DDBJ databases">
        <title>WGS assembly of Gossypium darwinii.</title>
        <authorList>
            <person name="Chen Z.J."/>
            <person name="Sreedasyam A."/>
            <person name="Ando A."/>
            <person name="Song Q."/>
            <person name="De L."/>
            <person name="Hulse-Kemp A."/>
            <person name="Ding M."/>
            <person name="Ye W."/>
            <person name="Kirkbride R."/>
            <person name="Jenkins J."/>
            <person name="Plott C."/>
            <person name="Lovell J."/>
            <person name="Lin Y.-M."/>
            <person name="Vaughn R."/>
            <person name="Liu B."/>
            <person name="Li W."/>
            <person name="Simpson S."/>
            <person name="Scheffler B."/>
            <person name="Saski C."/>
            <person name="Grover C."/>
            <person name="Hu G."/>
            <person name="Conover J."/>
            <person name="Carlson J."/>
            <person name="Shu S."/>
            <person name="Boston L."/>
            <person name="Williams M."/>
            <person name="Peterson D."/>
            <person name="Mcgee K."/>
            <person name="Jones D."/>
            <person name="Wendel J."/>
            <person name="Stelly D."/>
            <person name="Grimwood J."/>
            <person name="Schmutz J."/>
        </authorList>
    </citation>
    <scope>NUCLEOTIDE SEQUENCE [LARGE SCALE GENOMIC DNA]</scope>
    <source>
        <strain evidence="1">1808015.09</strain>
    </source>
</reference>
<organism evidence="1 2">
    <name type="scientific">Gossypium darwinii</name>
    <name type="common">Darwin's cotton</name>
    <name type="synonym">Gossypium barbadense var. darwinii</name>
    <dbReference type="NCBI Taxonomy" id="34276"/>
    <lineage>
        <taxon>Eukaryota</taxon>
        <taxon>Viridiplantae</taxon>
        <taxon>Streptophyta</taxon>
        <taxon>Embryophyta</taxon>
        <taxon>Tracheophyta</taxon>
        <taxon>Spermatophyta</taxon>
        <taxon>Magnoliopsida</taxon>
        <taxon>eudicotyledons</taxon>
        <taxon>Gunneridae</taxon>
        <taxon>Pentapetalae</taxon>
        <taxon>rosids</taxon>
        <taxon>malvids</taxon>
        <taxon>Malvales</taxon>
        <taxon>Malvaceae</taxon>
        <taxon>Malvoideae</taxon>
        <taxon>Gossypium</taxon>
    </lineage>
</organism>
<dbReference type="Proteomes" id="UP000323506">
    <property type="component" value="Chromosome D04"/>
</dbReference>
<dbReference type="AlphaFoldDB" id="A0A5D2D050"/>
<proteinExistence type="predicted"/>
<dbReference type="EMBL" id="CM017704">
    <property type="protein sequence ID" value="TYG73922.1"/>
    <property type="molecule type" value="Genomic_DNA"/>
</dbReference>
<accession>A0A5D2D050</accession>
<name>A0A5D2D050_GOSDA</name>
<sequence>MIALKMSALAISCRFISIPSNPFNQDFVAIFLLSPDLLSSLPPERKCWSEEWT</sequence>
<protein>
    <submittedName>
        <fullName evidence="1">Uncharacterized protein</fullName>
    </submittedName>
</protein>
<keyword evidence="2" id="KW-1185">Reference proteome</keyword>
<dbReference type="EMBL" id="CM017704">
    <property type="protein sequence ID" value="TYG73921.1"/>
    <property type="molecule type" value="Genomic_DNA"/>
</dbReference>